<organism evidence="1 2">
    <name type="scientific">Clitoria ternatea</name>
    <name type="common">Butterfly pea</name>
    <dbReference type="NCBI Taxonomy" id="43366"/>
    <lineage>
        <taxon>Eukaryota</taxon>
        <taxon>Viridiplantae</taxon>
        <taxon>Streptophyta</taxon>
        <taxon>Embryophyta</taxon>
        <taxon>Tracheophyta</taxon>
        <taxon>Spermatophyta</taxon>
        <taxon>Magnoliopsida</taxon>
        <taxon>eudicotyledons</taxon>
        <taxon>Gunneridae</taxon>
        <taxon>Pentapetalae</taxon>
        <taxon>rosids</taxon>
        <taxon>fabids</taxon>
        <taxon>Fabales</taxon>
        <taxon>Fabaceae</taxon>
        <taxon>Papilionoideae</taxon>
        <taxon>50 kb inversion clade</taxon>
        <taxon>NPAAA clade</taxon>
        <taxon>indigoferoid/millettioid clade</taxon>
        <taxon>Phaseoleae</taxon>
        <taxon>Clitoria</taxon>
    </lineage>
</organism>
<dbReference type="AlphaFoldDB" id="A0AAN9ILG4"/>
<dbReference type="Proteomes" id="UP001359559">
    <property type="component" value="Unassembled WGS sequence"/>
</dbReference>
<gene>
    <name evidence="1" type="ORF">RJT34_25560</name>
</gene>
<sequence>MQVADLWWVGSLTVPWLKPIGRLKLKTKGLGLFSLESKSSQKSSSLESKFKRSTKEVSILTTSNTGFVEECDMFGKMGRSKMKSFLPLLSLDVSGLAMHGRNKEGAVLCEVCKGEWNSVTIEVTNERMLALWWGYKIRGKQKEELDSEGKENV</sequence>
<protein>
    <submittedName>
        <fullName evidence="1">Uncharacterized protein</fullName>
    </submittedName>
</protein>
<proteinExistence type="predicted"/>
<dbReference type="EMBL" id="JAYKXN010000006">
    <property type="protein sequence ID" value="KAK7280496.1"/>
    <property type="molecule type" value="Genomic_DNA"/>
</dbReference>
<name>A0AAN9ILG4_CLITE</name>
<evidence type="ECO:0000313" key="1">
    <source>
        <dbReference type="EMBL" id="KAK7280496.1"/>
    </source>
</evidence>
<comment type="caution">
    <text evidence="1">The sequence shown here is derived from an EMBL/GenBank/DDBJ whole genome shotgun (WGS) entry which is preliminary data.</text>
</comment>
<accession>A0AAN9ILG4</accession>
<evidence type="ECO:0000313" key="2">
    <source>
        <dbReference type="Proteomes" id="UP001359559"/>
    </source>
</evidence>
<keyword evidence="2" id="KW-1185">Reference proteome</keyword>
<reference evidence="1 2" key="1">
    <citation type="submission" date="2024-01" db="EMBL/GenBank/DDBJ databases">
        <title>The genomes of 5 underutilized Papilionoideae crops provide insights into root nodulation and disease resistance.</title>
        <authorList>
            <person name="Yuan L."/>
        </authorList>
    </citation>
    <scope>NUCLEOTIDE SEQUENCE [LARGE SCALE GENOMIC DNA]</scope>
    <source>
        <strain evidence="1">LY-2023</strain>
        <tissue evidence="1">Leaf</tissue>
    </source>
</reference>